<evidence type="ECO:0000256" key="4">
    <source>
        <dbReference type="ARBA" id="ARBA00004763"/>
    </source>
</evidence>
<gene>
    <name evidence="17" type="ORF">SERLADRAFT_414778</name>
</gene>
<evidence type="ECO:0000313" key="17">
    <source>
        <dbReference type="EMBL" id="EGO26943.1"/>
    </source>
</evidence>
<dbReference type="PROSITE" id="PS50972">
    <property type="entry name" value="PTERIN_BINDING"/>
    <property type="match status" value="1"/>
</dbReference>
<comment type="similarity">
    <text evidence="7">In the C-terminal section; belongs to the DHPS family.</text>
</comment>
<keyword evidence="10" id="KW-0547">Nucleotide-binding</keyword>
<keyword evidence="12" id="KW-0067">ATP-binding</keyword>
<dbReference type="GO" id="GO:0046654">
    <property type="term" value="P:tetrahydrofolate biosynthetic process"/>
    <property type="evidence" value="ECO:0007669"/>
    <property type="project" value="UniProtKB-UniPathway"/>
</dbReference>
<dbReference type="GO" id="GO:0004156">
    <property type="term" value="F:dihydropteroate synthase activity"/>
    <property type="evidence" value="ECO:0007669"/>
    <property type="project" value="UniProtKB-EC"/>
</dbReference>
<organism>
    <name type="scientific">Serpula lacrymans var. lacrymans (strain S7.9)</name>
    <name type="common">Dry rot fungus</name>
    <dbReference type="NCBI Taxonomy" id="578457"/>
    <lineage>
        <taxon>Eukaryota</taxon>
        <taxon>Fungi</taxon>
        <taxon>Dikarya</taxon>
        <taxon>Basidiomycota</taxon>
        <taxon>Agaricomycotina</taxon>
        <taxon>Agaricomycetes</taxon>
        <taxon>Agaricomycetidae</taxon>
        <taxon>Boletales</taxon>
        <taxon>Coniophorineae</taxon>
        <taxon>Serpulaceae</taxon>
        <taxon>Serpula</taxon>
    </lineage>
</organism>
<dbReference type="RefSeq" id="XP_007317116.1">
    <property type="nucleotide sequence ID" value="XM_007317054.1"/>
</dbReference>
<feature type="domain" description="Pterin-binding" evidence="16">
    <location>
        <begin position="524"/>
        <end position="827"/>
    </location>
</feature>
<dbReference type="GO" id="GO:0004150">
    <property type="term" value="F:dihydroneopterin aldolase activity"/>
    <property type="evidence" value="ECO:0007669"/>
    <property type="project" value="InterPro"/>
</dbReference>
<dbReference type="PROSITE" id="PS00793">
    <property type="entry name" value="DHPS_2"/>
    <property type="match status" value="1"/>
</dbReference>
<comment type="pathway">
    <text evidence="5">Cofactor biosynthesis; tetrahydrofolate biosynthesis; 2-amino-4-hydroxy-6-hydroxymethyl-7,8-dihydropteridine diphosphate from 7,8-dihydroneopterin triphosphate: step 4/4.</text>
</comment>
<dbReference type="Gene3D" id="3.20.20.20">
    <property type="entry name" value="Dihydropteroate synthase-like"/>
    <property type="match status" value="1"/>
</dbReference>
<dbReference type="InterPro" id="IPR035907">
    <property type="entry name" value="Hppk_sf"/>
</dbReference>
<dbReference type="AlphaFoldDB" id="F8NSG5"/>
<evidence type="ECO:0000256" key="8">
    <source>
        <dbReference type="ARBA" id="ARBA00022679"/>
    </source>
</evidence>
<keyword evidence="11" id="KW-0418">Kinase</keyword>
<dbReference type="InterPro" id="IPR011005">
    <property type="entry name" value="Dihydropteroate_synth-like_sf"/>
</dbReference>
<dbReference type="Pfam" id="PF02152">
    <property type="entry name" value="FolB"/>
    <property type="match status" value="2"/>
</dbReference>
<evidence type="ECO:0000256" key="6">
    <source>
        <dbReference type="ARBA" id="ARBA00009640"/>
    </source>
</evidence>
<evidence type="ECO:0000256" key="14">
    <source>
        <dbReference type="ARBA" id="ARBA00022909"/>
    </source>
</evidence>
<dbReference type="UniPathway" id="UPA00077">
    <property type="reaction ID" value="UER00155"/>
</dbReference>
<evidence type="ECO:0000256" key="12">
    <source>
        <dbReference type="ARBA" id="ARBA00022840"/>
    </source>
</evidence>
<dbReference type="Gene3D" id="3.30.70.560">
    <property type="entry name" value="7,8-Dihydro-6-hydroxymethylpterin-pyrophosphokinase HPPK"/>
    <property type="match status" value="1"/>
</dbReference>
<evidence type="ECO:0000256" key="3">
    <source>
        <dbReference type="ARBA" id="ARBA00001946"/>
    </source>
</evidence>
<proteinExistence type="inferred from homology"/>
<dbReference type="Proteomes" id="UP000008064">
    <property type="component" value="Unassembled WGS sequence"/>
</dbReference>
<evidence type="ECO:0000256" key="7">
    <source>
        <dbReference type="ARBA" id="ARBA00009951"/>
    </source>
</evidence>
<dbReference type="NCBIfam" id="TIGR01496">
    <property type="entry name" value="DHPS"/>
    <property type="match status" value="1"/>
</dbReference>
<dbReference type="Gene3D" id="3.30.1130.10">
    <property type="match status" value="2"/>
</dbReference>
<dbReference type="NCBIfam" id="TIGR01498">
    <property type="entry name" value="folK"/>
    <property type="match status" value="1"/>
</dbReference>
<keyword evidence="8" id="KW-0808">Transferase</keyword>
<dbReference type="InterPro" id="IPR006157">
    <property type="entry name" value="FolB_dom"/>
</dbReference>
<evidence type="ECO:0000256" key="2">
    <source>
        <dbReference type="ARBA" id="ARBA00000198"/>
    </source>
</evidence>
<dbReference type="GO" id="GO:0046872">
    <property type="term" value="F:metal ion binding"/>
    <property type="evidence" value="ECO:0007669"/>
    <property type="project" value="UniProtKB-KW"/>
</dbReference>
<dbReference type="PANTHER" id="PTHR20941">
    <property type="entry name" value="FOLATE SYNTHESIS PROTEINS"/>
    <property type="match status" value="1"/>
</dbReference>
<keyword evidence="9" id="KW-0479">Metal-binding</keyword>
<evidence type="ECO:0000256" key="11">
    <source>
        <dbReference type="ARBA" id="ARBA00022777"/>
    </source>
</evidence>
<dbReference type="EMBL" id="GL945432">
    <property type="protein sequence ID" value="EGO26943.1"/>
    <property type="molecule type" value="Genomic_DNA"/>
</dbReference>
<comment type="similarity">
    <text evidence="6">In the N-terminal section; belongs to the DHNA family.</text>
</comment>
<dbReference type="SMART" id="SM00905">
    <property type="entry name" value="FolB"/>
    <property type="match status" value="2"/>
</dbReference>
<dbReference type="InterPro" id="IPR043133">
    <property type="entry name" value="GTP-CH-I_C/QueF"/>
</dbReference>
<dbReference type="SUPFAM" id="SSF51717">
    <property type="entry name" value="Dihydropteroate synthetase-like"/>
    <property type="match status" value="1"/>
</dbReference>
<keyword evidence="14" id="KW-0289">Folate biosynthesis</keyword>
<keyword evidence="15" id="KW-0511">Multifunctional enzyme</keyword>
<dbReference type="GeneID" id="18813313"/>
<dbReference type="GO" id="GO:0003848">
    <property type="term" value="F:2-amino-4-hydroxy-6-hydroxymethyldihydropteridine diphosphokinase activity"/>
    <property type="evidence" value="ECO:0007669"/>
    <property type="project" value="UniProtKB-EC"/>
</dbReference>
<dbReference type="GO" id="GO:0005740">
    <property type="term" value="C:mitochondrial envelope"/>
    <property type="evidence" value="ECO:0007669"/>
    <property type="project" value="TreeGrafter"/>
</dbReference>
<dbReference type="HOGENOM" id="CLU_008023_2_0_1"/>
<comment type="catalytic activity">
    <reaction evidence="1">
        <text>(7,8-dihydropterin-6-yl)methyl diphosphate + 4-aminobenzoate = 7,8-dihydropteroate + diphosphate</text>
        <dbReference type="Rhea" id="RHEA:19949"/>
        <dbReference type="ChEBI" id="CHEBI:17836"/>
        <dbReference type="ChEBI" id="CHEBI:17839"/>
        <dbReference type="ChEBI" id="CHEBI:33019"/>
        <dbReference type="ChEBI" id="CHEBI:72950"/>
        <dbReference type="EC" id="2.5.1.15"/>
    </reaction>
</comment>
<accession>F8NSG5</accession>
<dbReference type="CDD" id="cd00739">
    <property type="entry name" value="DHPS"/>
    <property type="match status" value="1"/>
</dbReference>
<evidence type="ECO:0000256" key="9">
    <source>
        <dbReference type="ARBA" id="ARBA00022723"/>
    </source>
</evidence>
<dbReference type="PANTHER" id="PTHR20941:SF1">
    <property type="entry name" value="FOLIC ACID SYNTHESIS PROTEIN FOL1"/>
    <property type="match status" value="1"/>
</dbReference>
<dbReference type="Pfam" id="PF00809">
    <property type="entry name" value="Pterin_bind"/>
    <property type="match status" value="1"/>
</dbReference>
<comment type="pathway">
    <text evidence="4">Cofactor biosynthesis; tetrahydrofolate biosynthesis; 7,8-dihydrofolate from 2-amino-4-hydroxy-6-hydroxymethyl-7,8-dihydropteridine diphosphate and 4-aminobenzoate: step 1/2.</text>
</comment>
<dbReference type="InterPro" id="IPR045031">
    <property type="entry name" value="DHP_synth-like"/>
</dbReference>
<dbReference type="GO" id="GO:0005524">
    <property type="term" value="F:ATP binding"/>
    <property type="evidence" value="ECO:0007669"/>
    <property type="project" value="UniProtKB-KW"/>
</dbReference>
<protein>
    <recommendedName>
        <fullName evidence="16">Pterin-binding domain-containing protein</fullName>
    </recommendedName>
</protein>
<comment type="cofactor">
    <cofactor evidence="3">
        <name>Mg(2+)</name>
        <dbReference type="ChEBI" id="CHEBI:18420"/>
    </cofactor>
</comment>
<evidence type="ECO:0000256" key="13">
    <source>
        <dbReference type="ARBA" id="ARBA00022842"/>
    </source>
</evidence>
<dbReference type="OrthoDB" id="615426at2759"/>
<evidence type="ECO:0000256" key="10">
    <source>
        <dbReference type="ARBA" id="ARBA00022741"/>
    </source>
</evidence>
<sequence>MTAIPSTQNQDKIRINGLILQLSIGGTTPKEGSLQPIHISLAIKHDVSVAATLDSISHSIDYASICNTVSDCLVSQHFTCLETLIDHIFTFIFGAHAEISEMFVSAFQNSVPESLPVSSFGYESNRKKDGTSPRSDCFTMREIQSATIVGIEPHERTAIQPVSFDVDIQRSLRSSRFCDFSGLTRSIHDQVAKTSFYTLEALASFVALGVLKHTGESQDTVTIKAAKPNALSLAKSAEIELVRTQSHYPDIFSIGPEGRSQSLLDYTPSPLGLSAMISSISPPNKASPALHVAAIALGSNLGDRFANIETALRLLENPARTLDELQQDAEVAIIDTSFMYETTPMYVIDQPLFANCACMVETNLRPELLLKLLKQIETTVGRVPSIRNGPRAVDLDILIYDMDMIDTRPKEQRYHLGDLEGQLLVPHPRMAEREFVLRPLNDMIPNYIHPVYKQSIRSMLDSLMEAHTGDDFPMQKVIPFPRYPLSDPAVPNLLDVPVPPTAKHWAFSVTNSANTSTNSLPRTTYVMATLNATPDSFSDGSIHNALPDALSYATTSAASGADIIDIGGYSTRPGAAYVSPQEEIDRIVPIINGIRSNHDEGSKVKECLISVDTFRWDVAKAAILAGANCINDVYAFTGPDYPLSASSAEHLLEMRQIARDLAVPVILMHSRGDAGSNKDDGDSDASGMQGNATERVLACIREELGEKVNAIVKGRNGVRRWMVIIDPGIGFSKTLEGNLAVLRHASSITADVQGNHLTGYPWLIGASKKSFLGAILEQPNAQGSYGGRKTQPKDRGWATAATVACAVQQGTTIVRVHDVEDMHDVVSVASALWHK</sequence>
<keyword evidence="13" id="KW-0460">Magnesium</keyword>
<dbReference type="GO" id="GO:0016301">
    <property type="term" value="F:kinase activity"/>
    <property type="evidence" value="ECO:0007669"/>
    <property type="project" value="UniProtKB-KW"/>
</dbReference>
<dbReference type="SUPFAM" id="SSF55083">
    <property type="entry name" value="6-hydroxymethyl-7,8-dihydropterin pyrophosphokinase, HPPK"/>
    <property type="match status" value="1"/>
</dbReference>
<evidence type="ECO:0000259" key="16">
    <source>
        <dbReference type="PROSITE" id="PS50972"/>
    </source>
</evidence>
<name>F8NSG5_SERL9</name>
<dbReference type="Pfam" id="PF01288">
    <property type="entry name" value="HPPK"/>
    <property type="match status" value="1"/>
</dbReference>
<dbReference type="SUPFAM" id="SSF55620">
    <property type="entry name" value="Tetrahydrobiopterin biosynthesis enzymes-like"/>
    <property type="match status" value="2"/>
</dbReference>
<evidence type="ECO:0000256" key="15">
    <source>
        <dbReference type="ARBA" id="ARBA00023268"/>
    </source>
</evidence>
<evidence type="ECO:0000256" key="5">
    <source>
        <dbReference type="ARBA" id="ARBA00005051"/>
    </source>
</evidence>
<evidence type="ECO:0000256" key="1">
    <source>
        <dbReference type="ARBA" id="ARBA00000012"/>
    </source>
</evidence>
<dbReference type="PROSITE" id="PS00794">
    <property type="entry name" value="HPPK"/>
    <property type="match status" value="1"/>
</dbReference>
<dbReference type="CDD" id="cd00483">
    <property type="entry name" value="HPPK"/>
    <property type="match status" value="1"/>
</dbReference>
<dbReference type="InterPro" id="IPR006390">
    <property type="entry name" value="DHP_synth_dom"/>
</dbReference>
<dbReference type="GO" id="GO:0046656">
    <property type="term" value="P:folic acid biosynthetic process"/>
    <property type="evidence" value="ECO:0007669"/>
    <property type="project" value="UniProtKB-KW"/>
</dbReference>
<dbReference type="KEGG" id="sla:SERLADRAFT_414778"/>
<reference evidence="17" key="1">
    <citation type="submission" date="2011-04" db="EMBL/GenBank/DDBJ databases">
        <title>Evolution of plant cell wall degrading machinery underlies the functional diversity of forest fungi.</title>
        <authorList>
            <consortium name="US DOE Joint Genome Institute (JGI-PGF)"/>
            <person name="Eastwood D.C."/>
            <person name="Floudas D."/>
            <person name="Binder M."/>
            <person name="Majcherczyk A."/>
            <person name="Schneider P."/>
            <person name="Aerts A."/>
            <person name="Asiegbu F.O."/>
            <person name="Baker S.E."/>
            <person name="Barry K."/>
            <person name="Bendiksby M."/>
            <person name="Blumentritt M."/>
            <person name="Coutinho P.M."/>
            <person name="Cullen D."/>
            <person name="Cullen D."/>
            <person name="Gathman A."/>
            <person name="Goodell B."/>
            <person name="Henrissat B."/>
            <person name="Ihrmark K."/>
            <person name="Kauserud H."/>
            <person name="Kohler A."/>
            <person name="LaButti K."/>
            <person name="Lapidus A."/>
            <person name="Lavin J.L."/>
            <person name="Lee Y.-H."/>
            <person name="Lindquist E."/>
            <person name="Lilly W."/>
            <person name="Lucas S."/>
            <person name="Morin E."/>
            <person name="Murat C."/>
            <person name="Oguiza J.A."/>
            <person name="Park J."/>
            <person name="Pisabarro A.G."/>
            <person name="Riley R."/>
            <person name="Rosling A."/>
            <person name="Salamov A."/>
            <person name="Schmidt O."/>
            <person name="Schmutz J."/>
            <person name="Skrede I."/>
            <person name="Stenlid J."/>
            <person name="Wiebenga A."/>
            <person name="Xie X."/>
            <person name="Kues U."/>
            <person name="Hibbett D.S."/>
            <person name="Hoffmeister D."/>
            <person name="Hogberg N."/>
            <person name="Martin F."/>
            <person name="Grigoriev I.V."/>
            <person name="Watkinson S.C."/>
        </authorList>
    </citation>
    <scope>NUCLEOTIDE SEQUENCE</scope>
    <source>
        <strain evidence="17">S7.9</strain>
    </source>
</reference>
<dbReference type="InterPro" id="IPR000489">
    <property type="entry name" value="Pterin-binding_dom"/>
</dbReference>
<dbReference type="InterPro" id="IPR000550">
    <property type="entry name" value="Hppk"/>
</dbReference>
<comment type="catalytic activity">
    <reaction evidence="2">
        <text>6-hydroxymethyl-7,8-dihydropterin + ATP = (7,8-dihydropterin-6-yl)methyl diphosphate + AMP + H(+)</text>
        <dbReference type="Rhea" id="RHEA:11412"/>
        <dbReference type="ChEBI" id="CHEBI:15378"/>
        <dbReference type="ChEBI" id="CHEBI:30616"/>
        <dbReference type="ChEBI" id="CHEBI:44841"/>
        <dbReference type="ChEBI" id="CHEBI:72950"/>
        <dbReference type="ChEBI" id="CHEBI:456215"/>
        <dbReference type="EC" id="2.7.6.3"/>
    </reaction>
</comment>